<dbReference type="Gene3D" id="3.30.1450.10">
    <property type="match status" value="1"/>
</dbReference>
<dbReference type="EMBL" id="CAJRAF010000002">
    <property type="protein sequence ID" value="CAG5010503.1"/>
    <property type="molecule type" value="Genomic_DNA"/>
</dbReference>
<dbReference type="Proteomes" id="UP000680038">
    <property type="component" value="Unassembled WGS sequence"/>
</dbReference>
<dbReference type="AlphaFoldDB" id="A0A916JFZ6"/>
<organism evidence="2 3">
    <name type="scientific">Dyadobacter helix</name>
    <dbReference type="NCBI Taxonomy" id="2822344"/>
    <lineage>
        <taxon>Bacteria</taxon>
        <taxon>Pseudomonadati</taxon>
        <taxon>Bacteroidota</taxon>
        <taxon>Cytophagia</taxon>
        <taxon>Cytophagales</taxon>
        <taxon>Spirosomataceae</taxon>
        <taxon>Dyadobacter</taxon>
    </lineage>
</organism>
<evidence type="ECO:0000313" key="2">
    <source>
        <dbReference type="EMBL" id="CAG5010503.1"/>
    </source>
</evidence>
<dbReference type="InterPro" id="IPR037873">
    <property type="entry name" value="BamE-like"/>
</dbReference>
<sequence>MEFFAKRARLYFICYMGIILTNCSPAPDKLGNLDLKKWRADRAACKNERKALAAAFKSEESKLLGKFSDEIGKLLGRPDINQLGDRNTKYYVYFLEKGPQCEDMTKKSEARKVVLKFNAVGLLSEITYQDRAL</sequence>
<dbReference type="RefSeq" id="WP_229252892.1">
    <property type="nucleotide sequence ID" value="NZ_CAJRAF010000002.1"/>
</dbReference>
<proteinExistence type="predicted"/>
<protein>
    <submittedName>
        <fullName evidence="2">Uncharacterized protein</fullName>
    </submittedName>
</protein>
<comment type="caution">
    <text evidence="2">The sequence shown here is derived from an EMBL/GenBank/DDBJ whole genome shotgun (WGS) entry which is preliminary data.</text>
</comment>
<evidence type="ECO:0000313" key="3">
    <source>
        <dbReference type="Proteomes" id="UP000680038"/>
    </source>
</evidence>
<keyword evidence="1" id="KW-0732">Signal</keyword>
<evidence type="ECO:0000256" key="1">
    <source>
        <dbReference type="ARBA" id="ARBA00022729"/>
    </source>
</evidence>
<name>A0A916JFZ6_9BACT</name>
<accession>A0A916JFZ6</accession>
<gene>
    <name evidence="2" type="ORF">DYBT9275_04736</name>
</gene>
<keyword evidence="3" id="KW-1185">Reference proteome</keyword>
<reference evidence="2" key="1">
    <citation type="submission" date="2021-04" db="EMBL/GenBank/DDBJ databases">
        <authorList>
            <person name="Rodrigo-Torres L."/>
            <person name="Arahal R. D."/>
            <person name="Lucena T."/>
        </authorList>
    </citation>
    <scope>NUCLEOTIDE SEQUENCE</scope>
    <source>
        <strain evidence="2">CECT 9275</strain>
    </source>
</reference>